<dbReference type="EMBL" id="LNQE01001786">
    <property type="protein sequence ID" value="KUG05664.1"/>
    <property type="molecule type" value="Genomic_DNA"/>
</dbReference>
<gene>
    <name evidence="1" type="ORF">ASZ90_016905</name>
</gene>
<evidence type="ECO:0000313" key="1">
    <source>
        <dbReference type="EMBL" id="KUG05664.1"/>
    </source>
</evidence>
<proteinExistence type="predicted"/>
<organism evidence="1">
    <name type="scientific">hydrocarbon metagenome</name>
    <dbReference type="NCBI Taxonomy" id="938273"/>
    <lineage>
        <taxon>unclassified sequences</taxon>
        <taxon>metagenomes</taxon>
        <taxon>ecological metagenomes</taxon>
    </lineage>
</organism>
<name>A0A0W8EAM2_9ZZZZ</name>
<dbReference type="AlphaFoldDB" id="A0A0W8EAM2"/>
<reference evidence="1" key="1">
    <citation type="journal article" date="2015" name="Proc. Natl. Acad. Sci. U.S.A.">
        <title>Networks of energetic and metabolic interactions define dynamics in microbial communities.</title>
        <authorList>
            <person name="Embree M."/>
            <person name="Liu J.K."/>
            <person name="Al-Bassam M.M."/>
            <person name="Zengler K."/>
        </authorList>
    </citation>
    <scope>NUCLEOTIDE SEQUENCE</scope>
</reference>
<accession>A0A0W8EAM2</accession>
<sequence>MDLLIGEPNSDGNPDLQKVRICIENKSVITAHRNRDARFDDLYEVLQDLHRINPQIIMIATIMVGTAERVLNIPDGVKSHFKKNPEEFEKKVVPRLSSGDQELWDDFSEDVSFNRKNDPALTIKKFKDLPTRMIGHTHTVGYDNLIFIPVFIDNVNGPYIATVNNFGIHVDAEYQTLVERICIAYRTRWHLR</sequence>
<comment type="caution">
    <text evidence="1">The sequence shown here is derived from an EMBL/GenBank/DDBJ whole genome shotgun (WGS) entry which is preliminary data.</text>
</comment>
<protein>
    <submittedName>
        <fullName evidence="1">Uncharacterized protein</fullName>
    </submittedName>
</protein>